<dbReference type="Proteomes" id="UP001153069">
    <property type="component" value="Unassembled WGS sequence"/>
</dbReference>
<name>A0A9N8DKN8_9STRA</name>
<gene>
    <name evidence="2" type="ORF">SEMRO_181_G078980.1</name>
</gene>
<accession>A0A9N8DKN8</accession>
<dbReference type="AlphaFoldDB" id="A0A9N8DKN8"/>
<reference evidence="2" key="1">
    <citation type="submission" date="2020-06" db="EMBL/GenBank/DDBJ databases">
        <authorList>
            <consortium name="Plant Systems Biology data submission"/>
        </authorList>
    </citation>
    <scope>NUCLEOTIDE SEQUENCE</scope>
    <source>
        <strain evidence="2">D6</strain>
    </source>
</reference>
<evidence type="ECO:0000256" key="1">
    <source>
        <dbReference type="SAM" id="Phobius"/>
    </source>
</evidence>
<dbReference type="OrthoDB" id="10264693at2759"/>
<keyword evidence="1" id="KW-1133">Transmembrane helix</keyword>
<dbReference type="SUPFAM" id="SSF51182">
    <property type="entry name" value="RmlC-like cupins"/>
    <property type="match status" value="1"/>
</dbReference>
<protein>
    <submittedName>
        <fullName evidence="2">Uncharacterized protein</fullName>
    </submittedName>
</protein>
<dbReference type="Gene3D" id="2.60.120.10">
    <property type="entry name" value="Jelly Rolls"/>
    <property type="match status" value="1"/>
</dbReference>
<dbReference type="InterPro" id="IPR011051">
    <property type="entry name" value="RmlC_Cupin_sf"/>
</dbReference>
<keyword evidence="1" id="KW-0472">Membrane</keyword>
<organism evidence="2 3">
    <name type="scientific">Seminavis robusta</name>
    <dbReference type="NCBI Taxonomy" id="568900"/>
    <lineage>
        <taxon>Eukaryota</taxon>
        <taxon>Sar</taxon>
        <taxon>Stramenopiles</taxon>
        <taxon>Ochrophyta</taxon>
        <taxon>Bacillariophyta</taxon>
        <taxon>Bacillariophyceae</taxon>
        <taxon>Bacillariophycidae</taxon>
        <taxon>Naviculales</taxon>
        <taxon>Naviculaceae</taxon>
        <taxon>Seminavis</taxon>
    </lineage>
</organism>
<dbReference type="InterPro" id="IPR014710">
    <property type="entry name" value="RmlC-like_jellyroll"/>
</dbReference>
<proteinExistence type="predicted"/>
<keyword evidence="1" id="KW-0812">Transmembrane</keyword>
<keyword evidence="3" id="KW-1185">Reference proteome</keyword>
<sequence length="230" mass="25560">MKSCDESKKSDVPLLDITVAETVDVGTNKVLESPHVSEGPGRIANSPVPSIFVDDRGEIHRLRVGGKRINMLFSKKDVMRSGYLHNHKTFGFVISGKVEVWLLQKEGTKKTVYEAGEFFTVDSFFPHILHFLEDTIILEFWEGKFQCWYYHPYRRLVQLQNELVANCGNKDDVSSSIGQLQRLVPADLGEATKTTTAGAILWLGTGMVVGAVAATASLLFLAGNAKHHRN</sequence>
<comment type="caution">
    <text evidence="2">The sequence shown here is derived from an EMBL/GenBank/DDBJ whole genome shotgun (WGS) entry which is preliminary data.</text>
</comment>
<evidence type="ECO:0000313" key="3">
    <source>
        <dbReference type="Proteomes" id="UP001153069"/>
    </source>
</evidence>
<dbReference type="EMBL" id="CAICTM010000180">
    <property type="protein sequence ID" value="CAB9503946.1"/>
    <property type="molecule type" value="Genomic_DNA"/>
</dbReference>
<evidence type="ECO:0000313" key="2">
    <source>
        <dbReference type="EMBL" id="CAB9503946.1"/>
    </source>
</evidence>
<feature type="transmembrane region" description="Helical" evidence="1">
    <location>
        <begin position="200"/>
        <end position="222"/>
    </location>
</feature>